<evidence type="ECO:0000256" key="2">
    <source>
        <dbReference type="ARBA" id="ARBA00012417"/>
    </source>
</evidence>
<dbReference type="PANTHER" id="PTHR33568">
    <property type="entry name" value="DNA POLYMERASE"/>
    <property type="match status" value="1"/>
</dbReference>
<dbReference type="EMBL" id="JBBCAQ010000037">
    <property type="protein sequence ID" value="KAK7573577.1"/>
    <property type="molecule type" value="Genomic_DNA"/>
</dbReference>
<keyword evidence="6" id="KW-0239">DNA-directed DNA polymerase</keyword>
<evidence type="ECO:0000256" key="3">
    <source>
        <dbReference type="ARBA" id="ARBA00022679"/>
    </source>
</evidence>
<evidence type="ECO:0000256" key="5">
    <source>
        <dbReference type="ARBA" id="ARBA00022705"/>
    </source>
</evidence>
<name>A0AAN9THC7_9HEMI</name>
<protein>
    <recommendedName>
        <fullName evidence="2">DNA-directed DNA polymerase</fullName>
        <ecNumber evidence="2">2.7.7.7</ecNumber>
    </recommendedName>
</protein>
<feature type="domain" description="DNA-directed DNA polymerase family B mitochondria/virus" evidence="9">
    <location>
        <begin position="841"/>
        <end position="1067"/>
    </location>
</feature>
<proteinExistence type="inferred from homology"/>
<comment type="caution">
    <text evidence="11">The sequence shown here is derived from an EMBL/GenBank/DDBJ whole genome shotgun (WGS) entry which is preliminary data.</text>
</comment>
<evidence type="ECO:0000256" key="1">
    <source>
        <dbReference type="ARBA" id="ARBA00005755"/>
    </source>
</evidence>
<evidence type="ECO:0000313" key="11">
    <source>
        <dbReference type="EMBL" id="KAK7573577.1"/>
    </source>
</evidence>
<evidence type="ECO:0000256" key="6">
    <source>
        <dbReference type="ARBA" id="ARBA00022932"/>
    </source>
</evidence>
<evidence type="ECO:0000256" key="7">
    <source>
        <dbReference type="ARBA" id="ARBA00023125"/>
    </source>
</evidence>
<organism evidence="11 12">
    <name type="scientific">Parthenolecanium corni</name>
    <dbReference type="NCBI Taxonomy" id="536013"/>
    <lineage>
        <taxon>Eukaryota</taxon>
        <taxon>Metazoa</taxon>
        <taxon>Ecdysozoa</taxon>
        <taxon>Arthropoda</taxon>
        <taxon>Hexapoda</taxon>
        <taxon>Insecta</taxon>
        <taxon>Pterygota</taxon>
        <taxon>Neoptera</taxon>
        <taxon>Paraneoptera</taxon>
        <taxon>Hemiptera</taxon>
        <taxon>Sternorrhyncha</taxon>
        <taxon>Coccoidea</taxon>
        <taxon>Coccidae</taxon>
        <taxon>Parthenolecanium</taxon>
    </lineage>
</organism>
<dbReference type="InterPro" id="IPR012337">
    <property type="entry name" value="RNaseH-like_sf"/>
</dbReference>
<dbReference type="EC" id="2.7.7.7" evidence="2"/>
<dbReference type="SUPFAM" id="SSF53098">
    <property type="entry name" value="Ribonuclease H-like"/>
    <property type="match status" value="1"/>
</dbReference>
<dbReference type="Gene3D" id="3.90.1600.10">
    <property type="entry name" value="Palm domain of DNA polymerase"/>
    <property type="match status" value="1"/>
</dbReference>
<accession>A0AAN9THC7</accession>
<dbReference type="InterPro" id="IPR004868">
    <property type="entry name" value="DNA-dir_DNA_pol_B_mt/vir"/>
</dbReference>
<reference evidence="11 12" key="1">
    <citation type="submission" date="2024-03" db="EMBL/GenBank/DDBJ databases">
        <title>Adaptation during the transition from Ophiocordyceps entomopathogen to insect associate is accompanied by gene loss and intensified selection.</title>
        <authorList>
            <person name="Ward C.M."/>
            <person name="Onetto C.A."/>
            <person name="Borneman A.R."/>
        </authorList>
    </citation>
    <scope>NUCLEOTIDE SEQUENCE [LARGE SCALE GENOMIC DNA]</scope>
    <source>
        <strain evidence="11">AWRI1</strain>
        <tissue evidence="11">Single Adult Female</tissue>
    </source>
</reference>
<dbReference type="GO" id="GO:0006260">
    <property type="term" value="P:DNA replication"/>
    <property type="evidence" value="ECO:0007669"/>
    <property type="project" value="UniProtKB-KW"/>
</dbReference>
<dbReference type="GO" id="GO:0003887">
    <property type="term" value="F:DNA-directed DNA polymerase activity"/>
    <property type="evidence" value="ECO:0007669"/>
    <property type="project" value="UniProtKB-KW"/>
</dbReference>
<dbReference type="Gene3D" id="3.40.960.10">
    <property type="entry name" value="VSR Endonuclease"/>
    <property type="match status" value="1"/>
</dbReference>
<gene>
    <name evidence="11" type="ORF">V9T40_010768</name>
</gene>
<keyword evidence="3" id="KW-0808">Transferase</keyword>
<evidence type="ECO:0000313" key="12">
    <source>
        <dbReference type="Proteomes" id="UP001367676"/>
    </source>
</evidence>
<dbReference type="Pfam" id="PF03175">
    <property type="entry name" value="DNA_pol_B_2"/>
    <property type="match status" value="2"/>
</dbReference>
<dbReference type="Pfam" id="PF21738">
    <property type="entry name" value="DJR-like_dom"/>
    <property type="match status" value="1"/>
</dbReference>
<dbReference type="InterPro" id="IPR036397">
    <property type="entry name" value="RNaseH_sf"/>
</dbReference>
<dbReference type="InterPro" id="IPR023211">
    <property type="entry name" value="DNA_pol_palm_dom_sf"/>
</dbReference>
<keyword evidence="12" id="KW-1185">Reference proteome</keyword>
<dbReference type="SUPFAM" id="SSF56672">
    <property type="entry name" value="DNA/RNA polymerases"/>
    <property type="match status" value="1"/>
</dbReference>
<dbReference type="GO" id="GO:0000166">
    <property type="term" value="F:nucleotide binding"/>
    <property type="evidence" value="ECO:0007669"/>
    <property type="project" value="InterPro"/>
</dbReference>
<keyword evidence="5" id="KW-0235">DNA replication</keyword>
<dbReference type="GO" id="GO:0042575">
    <property type="term" value="C:DNA polymerase complex"/>
    <property type="evidence" value="ECO:0007669"/>
    <property type="project" value="UniProtKB-ARBA"/>
</dbReference>
<dbReference type="GO" id="GO:0003677">
    <property type="term" value="F:DNA binding"/>
    <property type="evidence" value="ECO:0007669"/>
    <property type="project" value="UniProtKB-KW"/>
</dbReference>
<dbReference type="InterPro" id="IPR049512">
    <property type="entry name" value="DJR-like_dom"/>
</dbReference>
<keyword evidence="7" id="KW-0238">DNA-binding</keyword>
<evidence type="ECO:0000256" key="8">
    <source>
        <dbReference type="ARBA" id="ARBA00049244"/>
    </source>
</evidence>
<comment type="catalytic activity">
    <reaction evidence="8">
        <text>DNA(n) + a 2'-deoxyribonucleoside 5'-triphosphate = DNA(n+1) + diphosphate</text>
        <dbReference type="Rhea" id="RHEA:22508"/>
        <dbReference type="Rhea" id="RHEA-COMP:17339"/>
        <dbReference type="Rhea" id="RHEA-COMP:17340"/>
        <dbReference type="ChEBI" id="CHEBI:33019"/>
        <dbReference type="ChEBI" id="CHEBI:61560"/>
        <dbReference type="ChEBI" id="CHEBI:173112"/>
        <dbReference type="EC" id="2.7.7.7"/>
    </reaction>
</comment>
<dbReference type="Proteomes" id="UP001367676">
    <property type="component" value="Unassembled WGS sequence"/>
</dbReference>
<evidence type="ECO:0000259" key="9">
    <source>
        <dbReference type="Pfam" id="PF03175"/>
    </source>
</evidence>
<dbReference type="Gene3D" id="1.10.287.690">
    <property type="entry name" value="Helix hairpin bin"/>
    <property type="match status" value="1"/>
</dbReference>
<evidence type="ECO:0000259" key="10">
    <source>
        <dbReference type="Pfam" id="PF21738"/>
    </source>
</evidence>
<feature type="domain" description="Double jelly roll-like" evidence="10">
    <location>
        <begin position="1775"/>
        <end position="2092"/>
    </location>
</feature>
<feature type="domain" description="DNA-directed DNA polymerase family B mitochondria/virus" evidence="9">
    <location>
        <begin position="1159"/>
        <end position="1453"/>
    </location>
</feature>
<keyword evidence="4" id="KW-0548">Nucleotidyltransferase</keyword>
<dbReference type="Gene3D" id="3.30.420.10">
    <property type="entry name" value="Ribonuclease H-like superfamily/Ribonuclease H"/>
    <property type="match status" value="1"/>
</dbReference>
<dbReference type="InterPro" id="IPR043502">
    <property type="entry name" value="DNA/RNA_pol_sf"/>
</dbReference>
<comment type="similarity">
    <text evidence="1">Belongs to the DNA polymerase type-B family.</text>
</comment>
<evidence type="ECO:0000256" key="4">
    <source>
        <dbReference type="ARBA" id="ARBA00022695"/>
    </source>
</evidence>
<sequence>MDFKTAVDLRKHLEDILTKFRPTPPEDTIQKRSVLTAIDVLVENCFGKSKFEKNYTHQFPKKQSDSKLKKVDISPLEKIQEEFVSRKPTCPAPLDKRQVLGKNILNELPKLQSPISLGTILADLDLSDSESDEGVVPKRSFSGPNVNNKNKRVPTSLRTLFPFKKEIFVKSKTRKIKNKRVNIVPKLGSIFPFKNSLFEQNLPKATNKQYTSFVDDLSCFVDDFLNDPESVVSIFDPEVEVEMVAPEDPLYQEAMVLLNEYVNIPATPTPNMPVVEPQAPLRELNVRNKRETHTAKRNIFEGESDPLMNELEEFLHFNDPKPKIINKIFGPLAKKEKRNVTLNNIFPFHDDIFSNEKLGQGLDKVFPFKNDLFTKPKPKRDTLKYINIREVASRYIQKYTTHRKEYKITFKKNLPKDLKSDDLVGKALKEMVKFAKKQTDFKESDKMNIEVDNPKFNYPISTGYEGKDLVKKLQDKIIQILTSDESVNLTECTFNIHVVNLPRGAKPTKILNLATDVRTKRCIVQIKNNDFLCCPRAIVTALTYHTNVILERELSENEIVSVRKGRKMQEELAHELCSYLGEYPVEGFSLEEIRACEEILDVQIKVVCAENFNSLIYKGQKERDLKIYLYKQGNHFNVITKMSSFLGGVYYCHKCDVSYNTKSHHTCKPKDNACVLCMKPAHSEAERDSKFCTICNRYCFNTECLRAHINTVCPFVLKCTKCCKIMRRAGSSAHKCGWGKCRNCLEFVELAVHKCYLQRKKSKGGRCGKCGKCTPGMPMPKNKMEDKCTFTEKYLFFDYEAMQETGTHIPNLVIAQDFAGEKHIFDTNEEFCKWLISKEHKGYTAIAHYAKGYDSQFILQYCLANTLKPYTIYNGSKLMLLTIPSIKLKIIDSHNFLQAPLSSFPKTFELTELKKGYFPHLFNTQENRDYVGPMPDKKYYNYNRMKRPDRAKFLEWYIKKIQENYVFDMRKELVEYCMSDVDILRKGCMKFRELFLANNNIDPFLYVTIPSVCMAIFRSEYLKEKTIAIYDPDYKDKYSKQSISWLNSHENTDIVHALNGGEVVILGNKVDGFDENTNTVYQYHGCFWHGCPKCYKDSTVNNVKKESMGDLYAKTYHRTKVLKHAGYNVEETWECEWTKSKAYKIYSKNVKIVTPLDPRDAFFGGRTEAFKLKVLADGKKKQMKFADVCSLYPDIMYNGLFPIGHPTKIISPKYYNENWFGLIKCVLQAPKNLYIPVLPAKVKMIKAKANKLVFPLCSTCVQECQRVCKHNDSEREIEGTWATIEVNKAIEKGYKITKIHEVWDFEASDQLWKGYIRDFIKIKLETSPHSYESNEAYARDIKEKMGIDLDLKNIGENPGKRALAKLCLNSLWGKFGQRNNMPATEFVTDACRFYEILLDDRLQDINVLYLTDEMLQVNYKYKDKYLENKYNTNIFIAVYTTAQARLKLYDQLSALDRAVLYCDTDSIMYIDDGTNTIKSGEMLGEWTDELNGDYIDKWLCTGPKSYFYHTSKGKTCTKVKGFTLHHANAEKINEEALDKLIEREIAQVTVEDNQITRDRLTKQLVNKVQTKTLSFNFDKRIITSDFDTLPYGYAEEEIEPLFTANKKAFGLRVEIQLEDRRTTQGLILSPNDIQRMKRFEMYPEYENFVKNLKYFHFVEYFDSSIYYYLEEERPILVEKDLKTDWSYNIEKVWNYYVFTMDAVIESYEFYDYRPPTSVNINDSGNDIPIIVYNEDIVTQPHKSLLVLTGKMTATNTVNAVTTAVNAFDLSNVKTINNGFLNFFDRIDYYIGDNKIDTIRKPGIATTMKGLVSFENDELFCDAGWKISNDLSETVMDASGKFQVIIPMRLVMGFFEDYNKFLYRMPQKLIFYRSTDPDNDVVILSGDTTAGYNIKFTLNDITWKMPQIKFGIEYETKVRNEILKNTNYEMHFRHWLYTSTVVGGCAEYTWDVPVAYAKTKYVLLAFQNGRSNDKRVDNSMFDFSQLENVQVLLNNNVYYPRERLNLNLTENKCTMLYNMFKEFKFSFYPDLQKRAALPLVSYKTFLEKYPVIAVDCSNQPNVIKESLISIKINFNWRVALPANTLIHCVMIMDDKAVYNPLNNRNFKSLINETILKEVAIASVHSNAKYHWMIRPPTCYNNLRRELQKRVDYLTNHIHGIPWYTGYIDQRDVLIHMKNILKDATFVYIKGSERVKYLKFLLRDYKNVTVLDLDSFECCDNSEKLKNFQCRYNRPQHSNKRCSLEQVIRFRNILRRDFYSVYN</sequence>
<dbReference type="PANTHER" id="PTHR33568:SF3">
    <property type="entry name" value="DNA-DIRECTED DNA POLYMERASE"/>
    <property type="match status" value="1"/>
</dbReference>